<dbReference type="PANTHER" id="PTHR46011">
    <property type="entry name" value="NUCLEAR HORMONE RECEPTOR FAMILY MEMBER NHR-86-RELATED"/>
    <property type="match status" value="1"/>
</dbReference>
<evidence type="ECO:0000256" key="3">
    <source>
        <dbReference type="ARBA" id="ARBA00023170"/>
    </source>
</evidence>
<dbReference type="GO" id="GO:0005634">
    <property type="term" value="C:nucleus"/>
    <property type="evidence" value="ECO:0007669"/>
    <property type="project" value="TreeGrafter"/>
</dbReference>
<evidence type="ECO:0000313" key="6">
    <source>
        <dbReference type="Proteomes" id="UP001432027"/>
    </source>
</evidence>
<dbReference type="EMBL" id="BTSX01000004">
    <property type="protein sequence ID" value="GMS94045.1"/>
    <property type="molecule type" value="Genomic_DNA"/>
</dbReference>
<dbReference type="Gene3D" id="1.10.565.10">
    <property type="entry name" value="Retinoid X Receptor"/>
    <property type="match status" value="1"/>
</dbReference>
<keyword evidence="6" id="KW-1185">Reference proteome</keyword>
<accession>A0AAV5TI58</accession>
<dbReference type="PANTHER" id="PTHR46011:SF6">
    <property type="entry name" value="HIGH ZINC ACTIVATED NUCLEAR RECEPTOR PROTEIN"/>
    <property type="match status" value="1"/>
</dbReference>
<comment type="caution">
    <text evidence="5">The sequence shown here is derived from an EMBL/GenBank/DDBJ whole genome shotgun (WGS) entry which is preliminary data.</text>
</comment>
<organism evidence="5 6">
    <name type="scientific">Pristionchus entomophagus</name>
    <dbReference type="NCBI Taxonomy" id="358040"/>
    <lineage>
        <taxon>Eukaryota</taxon>
        <taxon>Metazoa</taxon>
        <taxon>Ecdysozoa</taxon>
        <taxon>Nematoda</taxon>
        <taxon>Chromadorea</taxon>
        <taxon>Rhabditida</taxon>
        <taxon>Rhabditina</taxon>
        <taxon>Diplogasteromorpha</taxon>
        <taxon>Diplogasteroidea</taxon>
        <taxon>Neodiplogasteridae</taxon>
        <taxon>Pristionchus</taxon>
    </lineage>
</organism>
<dbReference type="AlphaFoldDB" id="A0AAV5TI58"/>
<dbReference type="Proteomes" id="UP001432027">
    <property type="component" value="Unassembled WGS sequence"/>
</dbReference>
<dbReference type="InterPro" id="IPR035500">
    <property type="entry name" value="NHR-like_dom_sf"/>
</dbReference>
<dbReference type="GO" id="GO:0003700">
    <property type="term" value="F:DNA-binding transcription factor activity"/>
    <property type="evidence" value="ECO:0007669"/>
    <property type="project" value="TreeGrafter"/>
</dbReference>
<evidence type="ECO:0000256" key="2">
    <source>
        <dbReference type="ARBA" id="ARBA00023163"/>
    </source>
</evidence>
<gene>
    <name evidence="5" type="ORF">PENTCL1PPCAC_16220</name>
</gene>
<dbReference type="InterPro" id="IPR000536">
    <property type="entry name" value="Nucl_hrmn_rcpt_lig-bd"/>
</dbReference>
<reference evidence="5" key="1">
    <citation type="submission" date="2023-10" db="EMBL/GenBank/DDBJ databases">
        <title>Genome assembly of Pristionchus species.</title>
        <authorList>
            <person name="Yoshida K."/>
            <person name="Sommer R.J."/>
        </authorList>
    </citation>
    <scope>NUCLEOTIDE SEQUENCE</scope>
    <source>
        <strain evidence="5">RS0144</strain>
    </source>
</reference>
<keyword evidence="3" id="KW-0675">Receptor</keyword>
<sequence>SVVESYYLTQRHWRDTSYFVVSLIACSNLANSAEWVTEGDNVQRKEDLVRFLARYVAEYSIFLMSIRKSESISEMEYGALITLAFCDLDSTQEVPEHLLKEADSVRTRVFDELRRYYKNQLKLADYSSRLGNLMTMFHTMGEASTVLAEELRMYSYLFGVYASDNLVRDIFIQ</sequence>
<dbReference type="SUPFAM" id="SSF48508">
    <property type="entry name" value="Nuclear receptor ligand-binding domain"/>
    <property type="match status" value="1"/>
</dbReference>
<proteinExistence type="predicted"/>
<evidence type="ECO:0000256" key="1">
    <source>
        <dbReference type="ARBA" id="ARBA00023015"/>
    </source>
</evidence>
<feature type="non-terminal residue" evidence="5">
    <location>
        <position position="1"/>
    </location>
</feature>
<evidence type="ECO:0000313" key="5">
    <source>
        <dbReference type="EMBL" id="GMS94045.1"/>
    </source>
</evidence>
<name>A0AAV5TI58_9BILA</name>
<feature type="domain" description="NR LBD" evidence="4">
    <location>
        <begin position="34"/>
        <end position="153"/>
    </location>
</feature>
<evidence type="ECO:0000259" key="4">
    <source>
        <dbReference type="Pfam" id="PF00104"/>
    </source>
</evidence>
<protein>
    <recommendedName>
        <fullName evidence="4">NR LBD domain-containing protein</fullName>
    </recommendedName>
</protein>
<keyword evidence="2" id="KW-0804">Transcription</keyword>
<dbReference type="Pfam" id="PF00104">
    <property type="entry name" value="Hormone_recep"/>
    <property type="match status" value="1"/>
</dbReference>
<keyword evidence="1" id="KW-0805">Transcription regulation</keyword>